<dbReference type="GeneID" id="85495919"/>
<dbReference type="Pfam" id="PF04824">
    <property type="entry name" value="Rad21_Rec8"/>
    <property type="match status" value="1"/>
</dbReference>
<dbReference type="SUPFAM" id="SSF46785">
    <property type="entry name" value="Winged helix' DNA-binding domain"/>
    <property type="match status" value="1"/>
</dbReference>
<feature type="compositionally biased region" description="Pro residues" evidence="4">
    <location>
        <begin position="268"/>
        <end position="279"/>
    </location>
</feature>
<evidence type="ECO:0000256" key="3">
    <source>
        <dbReference type="ARBA" id="ARBA00023242"/>
    </source>
</evidence>
<dbReference type="PANTHER" id="PTHR12585:SF69">
    <property type="entry name" value="FI11703P"/>
    <property type="match status" value="1"/>
</dbReference>
<evidence type="ECO:0000256" key="1">
    <source>
        <dbReference type="ARBA" id="ARBA00004123"/>
    </source>
</evidence>
<dbReference type="GO" id="GO:0030892">
    <property type="term" value="C:mitotic cohesin complex"/>
    <property type="evidence" value="ECO:0007669"/>
    <property type="project" value="TreeGrafter"/>
</dbReference>
<protein>
    <recommendedName>
        <fullName evidence="9">Rad21/Rec8-like protein N-terminal domain-containing protein</fullName>
    </recommendedName>
</protein>
<dbReference type="GO" id="GO:0005634">
    <property type="term" value="C:nucleus"/>
    <property type="evidence" value="ECO:0007669"/>
    <property type="project" value="UniProtKB-SubCell"/>
</dbReference>
<reference evidence="7" key="1">
    <citation type="journal article" date="2023" name="BMC Genomics">
        <title>Chromosome-level genome assemblies of Cutaneotrichosporon spp. (Trichosporonales, Basidiomycota) reveal imbalanced evolution between nucleotide sequences and chromosome synteny.</title>
        <authorList>
            <person name="Kobayashi Y."/>
            <person name="Kayamori A."/>
            <person name="Aoki K."/>
            <person name="Shiwa Y."/>
            <person name="Matsutani M."/>
            <person name="Fujita N."/>
            <person name="Sugita T."/>
            <person name="Iwasaki W."/>
            <person name="Tanaka N."/>
            <person name="Takashima M."/>
        </authorList>
    </citation>
    <scope>NUCLEOTIDE SEQUENCE</scope>
    <source>
        <strain evidence="7">HIS019</strain>
    </source>
</reference>
<dbReference type="PANTHER" id="PTHR12585">
    <property type="entry name" value="SCC1 / RAD21 FAMILY MEMBER"/>
    <property type="match status" value="1"/>
</dbReference>
<dbReference type="AlphaFoldDB" id="A0AA48L4X4"/>
<evidence type="ECO:0000259" key="5">
    <source>
        <dbReference type="Pfam" id="PF04824"/>
    </source>
</evidence>
<evidence type="ECO:0000259" key="6">
    <source>
        <dbReference type="Pfam" id="PF04825"/>
    </source>
</evidence>
<dbReference type="Proteomes" id="UP001233271">
    <property type="component" value="Chromosome 4"/>
</dbReference>
<dbReference type="InterPro" id="IPR006909">
    <property type="entry name" value="Rad21/Rec8_C_eu"/>
</dbReference>
<organism evidence="7 8">
    <name type="scientific">Cutaneotrichosporon cavernicola</name>
    <dbReference type="NCBI Taxonomy" id="279322"/>
    <lineage>
        <taxon>Eukaryota</taxon>
        <taxon>Fungi</taxon>
        <taxon>Dikarya</taxon>
        <taxon>Basidiomycota</taxon>
        <taxon>Agaricomycotina</taxon>
        <taxon>Tremellomycetes</taxon>
        <taxon>Trichosporonales</taxon>
        <taxon>Trichosporonaceae</taxon>
        <taxon>Cutaneotrichosporon</taxon>
    </lineage>
</organism>
<name>A0AA48L4X4_9TREE</name>
<feature type="domain" description="Rad21/Rec8-like protein C-terminal eukaryotic" evidence="5">
    <location>
        <begin position="537"/>
        <end position="590"/>
    </location>
</feature>
<feature type="region of interest" description="Disordered" evidence="4">
    <location>
        <begin position="256"/>
        <end position="282"/>
    </location>
</feature>
<dbReference type="InterPro" id="IPR036390">
    <property type="entry name" value="WH_DNA-bd_sf"/>
</dbReference>
<dbReference type="EMBL" id="AP028215">
    <property type="protein sequence ID" value="BEI92049.1"/>
    <property type="molecule type" value="Genomic_DNA"/>
</dbReference>
<dbReference type="InterPro" id="IPR023093">
    <property type="entry name" value="ScpA-like_C"/>
</dbReference>
<dbReference type="GO" id="GO:0003682">
    <property type="term" value="F:chromatin binding"/>
    <property type="evidence" value="ECO:0007669"/>
    <property type="project" value="TreeGrafter"/>
</dbReference>
<keyword evidence="3" id="KW-0539">Nucleus</keyword>
<dbReference type="InterPro" id="IPR039781">
    <property type="entry name" value="Rad21/Rec8-like"/>
</dbReference>
<comment type="similarity">
    <text evidence="2">Belongs to the rad21 family.</text>
</comment>
<gene>
    <name evidence="7" type="primary">ETF1</name>
    <name evidence="7" type="ORF">CcaverHIS019_0408690</name>
</gene>
<evidence type="ECO:0000256" key="4">
    <source>
        <dbReference type="SAM" id="MobiDB-lite"/>
    </source>
</evidence>
<accession>A0AA48L4X4</accession>
<dbReference type="Pfam" id="PF04825">
    <property type="entry name" value="Rad21_Rec8_N"/>
    <property type="match status" value="1"/>
</dbReference>
<dbReference type="GO" id="GO:0007064">
    <property type="term" value="P:mitotic sister chromatid cohesion"/>
    <property type="evidence" value="ECO:0007669"/>
    <property type="project" value="TreeGrafter"/>
</dbReference>
<evidence type="ECO:0000313" key="7">
    <source>
        <dbReference type="EMBL" id="BEI92049.1"/>
    </source>
</evidence>
<feature type="domain" description="Rad21/Rec8-like protein N-terminal" evidence="6">
    <location>
        <begin position="1"/>
        <end position="103"/>
    </location>
</feature>
<dbReference type="GO" id="GO:1990414">
    <property type="term" value="P:replication-born double-strand break repair via sister chromatid exchange"/>
    <property type="evidence" value="ECO:0007669"/>
    <property type="project" value="TreeGrafter"/>
</dbReference>
<dbReference type="RefSeq" id="XP_060457314.1">
    <property type="nucleotide sequence ID" value="XM_060600751.1"/>
</dbReference>
<dbReference type="InterPro" id="IPR006910">
    <property type="entry name" value="Rad21_Rec8_N"/>
</dbReference>
<evidence type="ECO:0008006" key="9">
    <source>
        <dbReference type="Google" id="ProtNLM"/>
    </source>
</evidence>
<feature type="region of interest" description="Disordered" evidence="4">
    <location>
        <begin position="210"/>
        <end position="233"/>
    </location>
</feature>
<evidence type="ECO:0000256" key="2">
    <source>
        <dbReference type="ARBA" id="ARBA00009870"/>
    </source>
</evidence>
<keyword evidence="8" id="KW-1185">Reference proteome</keyword>
<dbReference type="KEGG" id="ccac:CcaHIS019_0408690"/>
<comment type="subcellular location">
    <subcellularLocation>
        <location evidence="1">Nucleus</location>
    </subcellularLocation>
</comment>
<evidence type="ECO:0000313" key="8">
    <source>
        <dbReference type="Proteomes" id="UP001233271"/>
    </source>
</evidence>
<sequence length="612" mass="67112">MLLSDLVISKRGPLAKIWLSAHHERKLTKQQTIGIDIEDSCEAILGTPDDYPIALRISGQLMLGVTRIYGRQAQYLLEDCRDTRERITAFLPGLVDLPEDQMRAPNAAITLPRLSDATMAAGTMDLWDWSGFVYEPTGMYTAPLTRTNLPATREYGAFNFGRPRTLSIYGESRSASLEADVTSKLDSNEVFAPMELAIDTLDFDVSMEVGRDGQDHRRRSSPTHLPEPGERMDVDLDFSLGTIDLELEELPPLIEHRSSSPASSALTTPPPESPTPIPVSPGTAKRLAAIANRGKRVRVLRPDHELELPDQAFSDEAAQGHQEVPLYLPNDATAHARAAAADSDNFIPIYREDGERFIMAGPSYLPPALEGLFTFPLHHLRRRREEGPEGGREESPKYPRLESEEFDIEVGRRRSHTRTPAMPSMIGDIGLEPLDVDLSILGGDTFGLPEYHPDVTFGTPQSRISRRPSLAPSRAESIARAVQEHETEGPPLAIFDGGESAQGSQFGKDTGGFSKTTGMAMGVLRREIEAIESTLGEGEGVSFTRVARGATKRGASQFFFELLVLGTRDAVGLKQERPYGDIEVVPRPKLWETGARGTVVASPSVSEPVSEV</sequence>
<dbReference type="Gene3D" id="1.10.10.580">
    <property type="entry name" value="Structural maintenance of chromosome 1. Chain E"/>
    <property type="match status" value="1"/>
</dbReference>
<proteinExistence type="inferred from homology"/>